<name>A0A4U6VCN3_SETVI</name>
<gene>
    <name evidence="2" type="ORF">SEVIR_3G130000v2</name>
</gene>
<evidence type="ECO:0000256" key="1">
    <source>
        <dbReference type="SAM" id="MobiDB-lite"/>
    </source>
</evidence>
<dbReference type="Gramene" id="TKW25613">
    <property type="protein sequence ID" value="TKW25613"/>
    <property type="gene ID" value="SEVIR_3G130000v2"/>
</dbReference>
<sequence>MTIHWMLMPVTKKLARPLKHSPRIFMTGPIGPRKTHIYYELDVDEIRVGNCCNGIVFIASPLSSSSRKRTSNTTDIATSPNKKTKSPMVKMF</sequence>
<evidence type="ECO:0000313" key="2">
    <source>
        <dbReference type="EMBL" id="TKW25613.1"/>
    </source>
</evidence>
<reference evidence="2" key="1">
    <citation type="submission" date="2019-03" db="EMBL/GenBank/DDBJ databases">
        <title>WGS assembly of Setaria viridis.</title>
        <authorList>
            <person name="Huang P."/>
            <person name="Jenkins J."/>
            <person name="Grimwood J."/>
            <person name="Barry K."/>
            <person name="Healey A."/>
            <person name="Mamidi S."/>
            <person name="Sreedasyam A."/>
            <person name="Shu S."/>
            <person name="Feldman M."/>
            <person name="Wu J."/>
            <person name="Yu Y."/>
            <person name="Chen C."/>
            <person name="Johnson J."/>
            <person name="Rokhsar D."/>
            <person name="Baxter I."/>
            <person name="Schmutz J."/>
            <person name="Brutnell T."/>
            <person name="Kellogg E."/>
        </authorList>
    </citation>
    <scope>NUCLEOTIDE SEQUENCE [LARGE SCALE GENOMIC DNA]</scope>
</reference>
<accession>A0A4U6VCN3</accession>
<keyword evidence="3" id="KW-1185">Reference proteome</keyword>
<organism evidence="2 3">
    <name type="scientific">Setaria viridis</name>
    <name type="common">Green bristlegrass</name>
    <name type="synonym">Setaria italica subsp. viridis</name>
    <dbReference type="NCBI Taxonomy" id="4556"/>
    <lineage>
        <taxon>Eukaryota</taxon>
        <taxon>Viridiplantae</taxon>
        <taxon>Streptophyta</taxon>
        <taxon>Embryophyta</taxon>
        <taxon>Tracheophyta</taxon>
        <taxon>Spermatophyta</taxon>
        <taxon>Magnoliopsida</taxon>
        <taxon>Liliopsida</taxon>
        <taxon>Poales</taxon>
        <taxon>Poaceae</taxon>
        <taxon>PACMAD clade</taxon>
        <taxon>Panicoideae</taxon>
        <taxon>Panicodae</taxon>
        <taxon>Paniceae</taxon>
        <taxon>Cenchrinae</taxon>
        <taxon>Setaria</taxon>
    </lineage>
</organism>
<protein>
    <submittedName>
        <fullName evidence="2">Uncharacterized protein</fullName>
    </submittedName>
</protein>
<dbReference type="Proteomes" id="UP000298652">
    <property type="component" value="Chromosome 3"/>
</dbReference>
<proteinExistence type="predicted"/>
<evidence type="ECO:0000313" key="3">
    <source>
        <dbReference type="Proteomes" id="UP000298652"/>
    </source>
</evidence>
<feature type="region of interest" description="Disordered" evidence="1">
    <location>
        <begin position="65"/>
        <end position="92"/>
    </location>
</feature>
<dbReference type="EMBL" id="CM016554">
    <property type="protein sequence ID" value="TKW25613.1"/>
    <property type="molecule type" value="Genomic_DNA"/>
</dbReference>
<dbReference type="AlphaFoldDB" id="A0A4U6VCN3"/>